<evidence type="ECO:0000259" key="1">
    <source>
        <dbReference type="Pfam" id="PF15495"/>
    </source>
</evidence>
<protein>
    <recommendedName>
        <fullName evidence="1">Minor fimbrium subunit Mfa1 C-terminal domain-containing protein</fullName>
    </recommendedName>
</protein>
<evidence type="ECO:0000313" key="2">
    <source>
        <dbReference type="EMBL" id="BBL07481.1"/>
    </source>
</evidence>
<accession>A0A4Y1X2H2</accession>
<dbReference type="InterPro" id="IPR029140">
    <property type="entry name" value="Mfa1_C"/>
</dbReference>
<sequence length="567" mass="61370">MLAMALFFAACAGDDGNPGDPAEKPGQQVVDGYVKVAINMPTSSGLTRADDHRYDDGESNEYKVNEALIAFFGGTEEANATFLKAYQLDVSGWTVDDGDEQITRTASYVMEAPAVPNGVSLYALAVVNANGILTVGDDGMLMRDGSPVFGEGAGTIEALRARVEKTADAFISASGNDNSSFFMTNAPLSDKSGSDSQRSSAAASTLVKVKVYDTKEAAGAEEADPIFVERLVGKVSVSIAKGITAGDSGNTVEVENPGSIYNGDRVVLEGWVLNVTNKSTRLVRDVGGLNEWVQYDSGDSRFLAGSAVKRDVGRYRIFWAVDCNYSDSDGHGESDFDIYDNATDPSDIDWNTSWEEKTNVAYCLENTFDTKHQNKNETTSVLIKGRYNRSKDAVVKSFFIVKNNGVLLSEEEFVETVKAAVAGLEDAEIRVNSEAAGGYYNTDGRKLSDLLTVTGANAGALTKVVPELGTVKYYKDGETYYCTALVRHFDNGETPWDNSESYTDEKHLGRYGVVRNTWYQLTVNSVSGPGEPEIPDVPDEPDDTTEGYIKVSVDVLSWALRTQEVDL</sequence>
<reference evidence="3" key="1">
    <citation type="submission" date="2019-06" db="EMBL/GenBank/DDBJ databases">
        <title>Alistipes onderdonkii subsp. vulgaris subsp. nov., Alistipes dispar sp. nov. and Alistipes communis sp. nov., isolated from human faeces, and creation of Alistipes onderdonkii subsp. onderdonkii subsp. nov.</title>
        <authorList>
            <person name="Sakamoto M."/>
            <person name="Ikeyama N."/>
            <person name="Ogata Y."/>
            <person name="Suda W."/>
            <person name="Iino T."/>
            <person name="Hattori M."/>
            <person name="Ohkuma M."/>
        </authorList>
    </citation>
    <scope>NUCLEOTIDE SEQUENCE [LARGE SCALE GENOMIC DNA]</scope>
    <source>
        <strain evidence="3">5CPEGH6</strain>
    </source>
</reference>
<gene>
    <name evidence="2" type="ORF">A5CPEGH6_21190</name>
</gene>
<dbReference type="InterPro" id="IPR047786">
    <property type="entry name" value="Mfa1_fim"/>
</dbReference>
<organism evidence="2 3">
    <name type="scientific">Alistipes dispar</name>
    <dbReference type="NCBI Taxonomy" id="2585119"/>
    <lineage>
        <taxon>Bacteria</taxon>
        <taxon>Pseudomonadati</taxon>
        <taxon>Bacteroidota</taxon>
        <taxon>Bacteroidia</taxon>
        <taxon>Bacteroidales</taxon>
        <taxon>Rikenellaceae</taxon>
        <taxon>Alistipes</taxon>
    </lineage>
</organism>
<keyword evidence="3" id="KW-1185">Reference proteome</keyword>
<evidence type="ECO:0000313" key="3">
    <source>
        <dbReference type="Proteomes" id="UP000319374"/>
    </source>
</evidence>
<dbReference type="NCBIfam" id="NF038041">
    <property type="entry name" value="fim_Mfa1_fam"/>
    <property type="match status" value="1"/>
</dbReference>
<feature type="domain" description="Minor fimbrium subunit Mfa1 C-terminal" evidence="1">
    <location>
        <begin position="473"/>
        <end position="563"/>
    </location>
</feature>
<dbReference type="Gene3D" id="2.60.40.2580">
    <property type="match status" value="1"/>
</dbReference>
<proteinExistence type="predicted"/>
<name>A0A4Y1X2H2_9BACT</name>
<dbReference type="Proteomes" id="UP000319374">
    <property type="component" value="Chromosome"/>
</dbReference>
<dbReference type="KEGG" id="ada:A5CPEGH6_21190"/>
<dbReference type="EMBL" id="AP019736">
    <property type="protein sequence ID" value="BBL07481.1"/>
    <property type="molecule type" value="Genomic_DNA"/>
</dbReference>
<dbReference type="GO" id="GO:0009418">
    <property type="term" value="C:pilus shaft"/>
    <property type="evidence" value="ECO:0007669"/>
    <property type="project" value="InterPro"/>
</dbReference>
<dbReference type="AlphaFoldDB" id="A0A4Y1X2H2"/>
<dbReference type="Gene3D" id="2.60.40.3690">
    <property type="match status" value="2"/>
</dbReference>
<dbReference type="Pfam" id="PF15495">
    <property type="entry name" value="Fimbrillin_C"/>
    <property type="match status" value="1"/>
</dbReference>